<feature type="modified residue" description="4-aspartylphosphate" evidence="2">
    <location>
        <position position="60"/>
    </location>
</feature>
<evidence type="ECO:0000256" key="1">
    <source>
        <dbReference type="ARBA" id="ARBA00022553"/>
    </source>
</evidence>
<dbReference type="AlphaFoldDB" id="A0A0K8P241"/>
<evidence type="ECO:0000256" key="2">
    <source>
        <dbReference type="PROSITE-ProRule" id="PRU00169"/>
    </source>
</evidence>
<dbReference type="EMBL" id="BBYR01000037">
    <property type="protein sequence ID" value="GAP36629.1"/>
    <property type="molecule type" value="Genomic_DNA"/>
</dbReference>
<reference evidence="5" key="1">
    <citation type="submission" date="2015-07" db="EMBL/GenBank/DDBJ databases">
        <title>Discovery of a poly(ethylene terephthalate assimilation.</title>
        <authorList>
            <person name="Yoshida S."/>
            <person name="Hiraga K."/>
            <person name="Takehana T."/>
            <person name="Taniguchi I."/>
            <person name="Yamaji H."/>
            <person name="Maeda Y."/>
            <person name="Toyohara K."/>
            <person name="Miyamoto K."/>
            <person name="Kimura Y."/>
            <person name="Oda K."/>
        </authorList>
    </citation>
    <scope>NUCLEOTIDE SEQUENCE [LARGE SCALE GENOMIC DNA]</scope>
    <source>
        <strain evidence="5">NBRC 110686 / TISTR 2288 / 201-F6</strain>
    </source>
</reference>
<dbReference type="RefSeq" id="WP_054020610.1">
    <property type="nucleotide sequence ID" value="NZ_BBYR01000037.1"/>
</dbReference>
<sequence>MTDRETSDEVRVVLVDDDPLVCDAVCAMLELDGYTVFSATAADAALDLIAAQAPHCVITDLHMPGVDGLELTRRVRALCDPATVLIVLTGSGSEADHAQAERAGADFVLMKPLEAERLRTMLPPLE</sequence>
<protein>
    <submittedName>
        <fullName evidence="4">Putative two-component system response regulator</fullName>
    </submittedName>
</protein>
<dbReference type="Gene3D" id="3.40.50.2300">
    <property type="match status" value="1"/>
</dbReference>
<dbReference type="SMART" id="SM00448">
    <property type="entry name" value="REC"/>
    <property type="match status" value="1"/>
</dbReference>
<comment type="caution">
    <text evidence="4">The sequence shown here is derived from an EMBL/GenBank/DDBJ whole genome shotgun (WGS) entry which is preliminary data.</text>
</comment>
<gene>
    <name evidence="4" type="ORF">ISF6_2469</name>
</gene>
<organism evidence="4 5">
    <name type="scientific">Piscinibacter sakaiensis</name>
    <name type="common">Ideonella sakaiensis</name>
    <dbReference type="NCBI Taxonomy" id="1547922"/>
    <lineage>
        <taxon>Bacteria</taxon>
        <taxon>Pseudomonadati</taxon>
        <taxon>Pseudomonadota</taxon>
        <taxon>Betaproteobacteria</taxon>
        <taxon>Burkholderiales</taxon>
        <taxon>Sphaerotilaceae</taxon>
        <taxon>Piscinibacter</taxon>
    </lineage>
</organism>
<dbReference type="Proteomes" id="UP000037660">
    <property type="component" value="Unassembled WGS sequence"/>
</dbReference>
<keyword evidence="5" id="KW-1185">Reference proteome</keyword>
<evidence type="ECO:0000313" key="5">
    <source>
        <dbReference type="Proteomes" id="UP000037660"/>
    </source>
</evidence>
<dbReference type="PROSITE" id="PS50110">
    <property type="entry name" value="RESPONSE_REGULATORY"/>
    <property type="match status" value="1"/>
</dbReference>
<feature type="domain" description="Response regulatory" evidence="3">
    <location>
        <begin position="11"/>
        <end position="126"/>
    </location>
</feature>
<proteinExistence type="predicted"/>
<reference evidence="4 5" key="2">
    <citation type="journal article" date="2016" name="Science">
        <title>A bacterium that degrades and assimilates poly(ethylene terephthalate).</title>
        <authorList>
            <person name="Yoshida S."/>
            <person name="Hiraga K."/>
            <person name="Takehana T."/>
            <person name="Taniguchi I."/>
            <person name="Yamaji H."/>
            <person name="Maeda Y."/>
            <person name="Toyohara K."/>
            <person name="Miyamoto K."/>
            <person name="Kimura Y."/>
            <person name="Oda K."/>
        </authorList>
    </citation>
    <scope>NUCLEOTIDE SEQUENCE [LARGE SCALE GENOMIC DNA]</scope>
    <source>
        <strain evidence="5">NBRC 110686 / TISTR 2288 / 201-F6</strain>
    </source>
</reference>
<evidence type="ECO:0000313" key="4">
    <source>
        <dbReference type="EMBL" id="GAP36629.1"/>
    </source>
</evidence>
<dbReference type="PANTHER" id="PTHR44591">
    <property type="entry name" value="STRESS RESPONSE REGULATOR PROTEIN 1"/>
    <property type="match status" value="1"/>
</dbReference>
<keyword evidence="1 2" id="KW-0597">Phosphoprotein</keyword>
<accession>A0A0K8P241</accession>
<dbReference type="InterPro" id="IPR050595">
    <property type="entry name" value="Bact_response_regulator"/>
</dbReference>
<dbReference type="STRING" id="1547922.ISF6_2469"/>
<name>A0A0K8P241_PISS1</name>
<dbReference type="SUPFAM" id="SSF52172">
    <property type="entry name" value="CheY-like"/>
    <property type="match status" value="1"/>
</dbReference>
<dbReference type="InterPro" id="IPR001789">
    <property type="entry name" value="Sig_transdc_resp-reg_receiver"/>
</dbReference>
<dbReference type="Pfam" id="PF00072">
    <property type="entry name" value="Response_reg"/>
    <property type="match status" value="1"/>
</dbReference>
<dbReference type="PANTHER" id="PTHR44591:SF25">
    <property type="entry name" value="CHEMOTAXIS TWO-COMPONENT RESPONSE REGULATOR"/>
    <property type="match status" value="1"/>
</dbReference>
<dbReference type="OrthoDB" id="9179585at2"/>
<dbReference type="InterPro" id="IPR011006">
    <property type="entry name" value="CheY-like_superfamily"/>
</dbReference>
<evidence type="ECO:0000259" key="3">
    <source>
        <dbReference type="PROSITE" id="PS50110"/>
    </source>
</evidence>
<dbReference type="GO" id="GO:0000160">
    <property type="term" value="P:phosphorelay signal transduction system"/>
    <property type="evidence" value="ECO:0007669"/>
    <property type="project" value="InterPro"/>
</dbReference>